<feature type="transmembrane region" description="Helical" evidence="14">
    <location>
        <begin position="219"/>
        <end position="241"/>
    </location>
</feature>
<gene>
    <name evidence="14" type="primary">uppP</name>
    <name evidence="15" type="ORF">O3P16_04555</name>
</gene>
<evidence type="ECO:0000256" key="13">
    <source>
        <dbReference type="ARBA" id="ARBA00047594"/>
    </source>
</evidence>
<comment type="catalytic activity">
    <reaction evidence="13 14">
        <text>di-trans,octa-cis-undecaprenyl diphosphate + H2O = di-trans,octa-cis-undecaprenyl phosphate + phosphate + H(+)</text>
        <dbReference type="Rhea" id="RHEA:28094"/>
        <dbReference type="ChEBI" id="CHEBI:15377"/>
        <dbReference type="ChEBI" id="CHEBI:15378"/>
        <dbReference type="ChEBI" id="CHEBI:43474"/>
        <dbReference type="ChEBI" id="CHEBI:58405"/>
        <dbReference type="ChEBI" id="CHEBI:60392"/>
        <dbReference type="EC" id="3.6.1.27"/>
    </reaction>
</comment>
<evidence type="ECO:0000256" key="11">
    <source>
        <dbReference type="ARBA" id="ARBA00032707"/>
    </source>
</evidence>
<name>A0ABT4UGU0_9BACT</name>
<feature type="transmembrane region" description="Helical" evidence="14">
    <location>
        <begin position="73"/>
        <end position="91"/>
    </location>
</feature>
<feature type="transmembrane region" description="Helical" evidence="14">
    <location>
        <begin position="253"/>
        <end position="272"/>
    </location>
</feature>
<dbReference type="RefSeq" id="WP_407030393.1">
    <property type="nucleotide sequence ID" value="NZ_JAQGEF010000004.1"/>
</dbReference>
<feature type="transmembrane region" description="Helical" evidence="14">
    <location>
        <begin position="173"/>
        <end position="195"/>
    </location>
</feature>
<evidence type="ECO:0000256" key="2">
    <source>
        <dbReference type="ARBA" id="ARBA00010621"/>
    </source>
</evidence>
<evidence type="ECO:0000313" key="16">
    <source>
        <dbReference type="Proteomes" id="UP001210231"/>
    </source>
</evidence>
<dbReference type="GO" id="GO:0050380">
    <property type="term" value="F:undecaprenyl-diphosphatase activity"/>
    <property type="evidence" value="ECO:0007669"/>
    <property type="project" value="UniProtKB-EC"/>
</dbReference>
<evidence type="ECO:0000256" key="6">
    <source>
        <dbReference type="ARBA" id="ARBA00022692"/>
    </source>
</evidence>
<protein>
    <recommendedName>
        <fullName evidence="4 14">Undecaprenyl-diphosphatase</fullName>
        <ecNumber evidence="3 14">3.6.1.27</ecNumber>
    </recommendedName>
    <alternativeName>
        <fullName evidence="12 14">Bacitracin resistance protein</fullName>
    </alternativeName>
    <alternativeName>
        <fullName evidence="11 14">Undecaprenyl pyrophosphate phosphatase</fullName>
    </alternativeName>
</protein>
<keyword evidence="14" id="KW-0133">Cell shape</keyword>
<feature type="transmembrane region" description="Helical" evidence="14">
    <location>
        <begin position="7"/>
        <end position="29"/>
    </location>
</feature>
<keyword evidence="7 14" id="KW-0378">Hydrolase</keyword>
<keyword evidence="14" id="KW-0961">Cell wall biogenesis/degradation</keyword>
<comment type="similarity">
    <text evidence="2 14">Belongs to the UppP family.</text>
</comment>
<evidence type="ECO:0000256" key="4">
    <source>
        <dbReference type="ARBA" id="ARBA00021581"/>
    </source>
</evidence>
<dbReference type="EC" id="3.6.1.27" evidence="3 14"/>
<sequence>MTIIQAIILAIVEGLTEFLPVSSTAHMIFVSSIFGIKEDEFVKMFQVAIQFGAILAVVALYWKKFFDFTRWQFYVKLIIGVMPALILGYLFDDKIEAVLEKPGPIAVVLIIGGIVLLFIDKMFKNNHIDNDDKISNKKALTIGFWQCLAMMPGTSRSAASIIGGMQQGLTRRLAAEFSFFLAVPTMMAVTCYSIFLKKWNVGGVEQKGYQMIMSSQEHITAFITGNVVAFVVAVIAIKFFIGILTKFGFKVWGIYRIIAGAIILLLIANGTIA</sequence>
<evidence type="ECO:0000256" key="5">
    <source>
        <dbReference type="ARBA" id="ARBA00022475"/>
    </source>
</evidence>
<keyword evidence="14" id="KW-0573">Peptidoglycan synthesis</keyword>
<evidence type="ECO:0000256" key="9">
    <source>
        <dbReference type="ARBA" id="ARBA00023136"/>
    </source>
</evidence>
<keyword evidence="5 14" id="KW-1003">Cell membrane</keyword>
<proteinExistence type="inferred from homology"/>
<feature type="transmembrane region" description="Helical" evidence="14">
    <location>
        <begin position="41"/>
        <end position="61"/>
    </location>
</feature>
<evidence type="ECO:0000256" key="3">
    <source>
        <dbReference type="ARBA" id="ARBA00012374"/>
    </source>
</evidence>
<dbReference type="EMBL" id="JAQGEF010000004">
    <property type="protein sequence ID" value="MDA3614065.1"/>
    <property type="molecule type" value="Genomic_DNA"/>
</dbReference>
<evidence type="ECO:0000256" key="12">
    <source>
        <dbReference type="ARBA" id="ARBA00032932"/>
    </source>
</evidence>
<reference evidence="15 16" key="1">
    <citation type="submission" date="2022-12" db="EMBL/GenBank/DDBJ databases">
        <title>Chitinophagaceae gen. sp. nov., a new member of the family Chitinophagaceae, isolated from soil in a chemical factory.</title>
        <authorList>
            <person name="Ke Z."/>
        </authorList>
    </citation>
    <scope>NUCLEOTIDE SEQUENCE [LARGE SCALE GENOMIC DNA]</scope>
    <source>
        <strain evidence="15 16">LY-5</strain>
    </source>
</reference>
<keyword evidence="6 14" id="KW-0812">Transmembrane</keyword>
<evidence type="ECO:0000313" key="15">
    <source>
        <dbReference type="EMBL" id="MDA3614065.1"/>
    </source>
</evidence>
<evidence type="ECO:0000256" key="8">
    <source>
        <dbReference type="ARBA" id="ARBA00022989"/>
    </source>
</evidence>
<dbReference type="Proteomes" id="UP001210231">
    <property type="component" value="Unassembled WGS sequence"/>
</dbReference>
<evidence type="ECO:0000256" key="10">
    <source>
        <dbReference type="ARBA" id="ARBA00023251"/>
    </source>
</evidence>
<comment type="subcellular location">
    <subcellularLocation>
        <location evidence="1 14">Cell membrane</location>
        <topology evidence="1 14">Multi-pass membrane protein</topology>
    </subcellularLocation>
</comment>
<comment type="miscellaneous">
    <text evidence="14">Bacitracin is thought to be involved in the inhibition of peptidoglycan synthesis by sequestering undecaprenyl diphosphate, thereby reducing the pool of lipid carrier available.</text>
</comment>
<feature type="transmembrane region" description="Helical" evidence="14">
    <location>
        <begin position="103"/>
        <end position="119"/>
    </location>
</feature>
<dbReference type="Pfam" id="PF02673">
    <property type="entry name" value="BacA"/>
    <property type="match status" value="1"/>
</dbReference>
<keyword evidence="10 14" id="KW-0046">Antibiotic resistance</keyword>
<comment type="caution">
    <text evidence="15">The sequence shown here is derived from an EMBL/GenBank/DDBJ whole genome shotgun (WGS) entry which is preliminary data.</text>
</comment>
<dbReference type="HAMAP" id="MF_01006">
    <property type="entry name" value="Undec_diphosphatase"/>
    <property type="match status" value="1"/>
</dbReference>
<organism evidence="15 16">
    <name type="scientific">Polluticaenibacter yanchengensis</name>
    <dbReference type="NCBI Taxonomy" id="3014562"/>
    <lineage>
        <taxon>Bacteria</taxon>
        <taxon>Pseudomonadati</taxon>
        <taxon>Bacteroidota</taxon>
        <taxon>Chitinophagia</taxon>
        <taxon>Chitinophagales</taxon>
        <taxon>Chitinophagaceae</taxon>
        <taxon>Polluticaenibacter</taxon>
    </lineage>
</organism>
<dbReference type="PANTHER" id="PTHR30622">
    <property type="entry name" value="UNDECAPRENYL-DIPHOSPHATASE"/>
    <property type="match status" value="1"/>
</dbReference>
<evidence type="ECO:0000256" key="14">
    <source>
        <dbReference type="HAMAP-Rule" id="MF_01006"/>
    </source>
</evidence>
<evidence type="ECO:0000256" key="1">
    <source>
        <dbReference type="ARBA" id="ARBA00004651"/>
    </source>
</evidence>
<dbReference type="InterPro" id="IPR003824">
    <property type="entry name" value="UppP"/>
</dbReference>
<accession>A0ABT4UGU0</accession>
<keyword evidence="9 14" id="KW-0472">Membrane</keyword>
<comment type="function">
    <text evidence="14">Catalyzes the dephosphorylation of undecaprenyl diphosphate (UPP). Confers resistance to bacitracin.</text>
</comment>
<dbReference type="NCBIfam" id="NF001390">
    <property type="entry name" value="PRK00281.1-4"/>
    <property type="match status" value="1"/>
</dbReference>
<dbReference type="PANTHER" id="PTHR30622:SF3">
    <property type="entry name" value="UNDECAPRENYL-DIPHOSPHATASE"/>
    <property type="match status" value="1"/>
</dbReference>
<keyword evidence="8 14" id="KW-1133">Transmembrane helix</keyword>
<evidence type="ECO:0000256" key="7">
    <source>
        <dbReference type="ARBA" id="ARBA00022801"/>
    </source>
</evidence>
<keyword evidence="16" id="KW-1185">Reference proteome</keyword>